<accession>A0ABQ6HUM3</accession>
<evidence type="ECO:0000313" key="3">
    <source>
        <dbReference type="Proteomes" id="UP001157109"/>
    </source>
</evidence>
<dbReference type="InterPro" id="IPR041726">
    <property type="entry name" value="ACAD10_11_N"/>
</dbReference>
<dbReference type="RefSeq" id="WP_284285025.1">
    <property type="nucleotide sequence ID" value="NZ_BSUJ01000001.1"/>
</dbReference>
<dbReference type="CDD" id="cd05154">
    <property type="entry name" value="ACAD10_11_N-like"/>
    <property type="match status" value="1"/>
</dbReference>
<name>A0ABQ6HUM3_9MICO</name>
<dbReference type="SUPFAM" id="SSF56112">
    <property type="entry name" value="Protein kinase-like (PK-like)"/>
    <property type="match status" value="1"/>
</dbReference>
<gene>
    <name evidence="2" type="ORF">GCM10025862_38530</name>
</gene>
<proteinExistence type="predicted"/>
<evidence type="ECO:0000259" key="1">
    <source>
        <dbReference type="Pfam" id="PF01636"/>
    </source>
</evidence>
<keyword evidence="3" id="KW-1185">Reference proteome</keyword>
<dbReference type="InterPro" id="IPR011009">
    <property type="entry name" value="Kinase-like_dom_sf"/>
</dbReference>
<organism evidence="2 3">
    <name type="scientific">Arsenicicoccus piscis</name>
    <dbReference type="NCBI Taxonomy" id="673954"/>
    <lineage>
        <taxon>Bacteria</taxon>
        <taxon>Bacillati</taxon>
        <taxon>Actinomycetota</taxon>
        <taxon>Actinomycetes</taxon>
        <taxon>Micrococcales</taxon>
        <taxon>Intrasporangiaceae</taxon>
        <taxon>Arsenicicoccus</taxon>
    </lineage>
</organism>
<dbReference type="InterPro" id="IPR002575">
    <property type="entry name" value="Aminoglycoside_PTrfase"/>
</dbReference>
<dbReference type="InterPro" id="IPR052898">
    <property type="entry name" value="ACAD10-like"/>
</dbReference>
<comment type="caution">
    <text evidence="2">The sequence shown here is derived from an EMBL/GenBank/DDBJ whole genome shotgun (WGS) entry which is preliminary data.</text>
</comment>
<dbReference type="Gene3D" id="3.30.200.20">
    <property type="entry name" value="Phosphorylase Kinase, domain 1"/>
    <property type="match status" value="1"/>
</dbReference>
<reference evidence="3" key="1">
    <citation type="journal article" date="2019" name="Int. J. Syst. Evol. Microbiol.">
        <title>The Global Catalogue of Microorganisms (GCM) 10K type strain sequencing project: providing services to taxonomists for standard genome sequencing and annotation.</title>
        <authorList>
            <consortium name="The Broad Institute Genomics Platform"/>
            <consortium name="The Broad Institute Genome Sequencing Center for Infectious Disease"/>
            <person name="Wu L."/>
            <person name="Ma J."/>
        </authorList>
    </citation>
    <scope>NUCLEOTIDE SEQUENCE [LARGE SCALE GENOMIC DNA]</scope>
    <source>
        <strain evidence="3">NBRC 105830</strain>
    </source>
</reference>
<evidence type="ECO:0000313" key="2">
    <source>
        <dbReference type="EMBL" id="GMA21832.1"/>
    </source>
</evidence>
<feature type="domain" description="Aminoglycoside phosphotransferase" evidence="1">
    <location>
        <begin position="36"/>
        <end position="251"/>
    </location>
</feature>
<sequence length="351" mass="37824">MDEGARAQDPPGLDLAALRSYLDRAAPGLLDGPLSAEVIAGGRSNLTYTVSDGRTTVVVRRPPLGHVLATAHDMSREHRVMTALATTDVPVPQTYSLCEDPDVIGAPFYVMQRAPGRPYRLAAELEPLGVDRTRAISTRLVDVLGALHQVDPAQVGLEDFGHPQGFLARQVRRWGEQLDASRHRELKDADALRSALTQSNPPEQPPAIVHGDYRLDNVLVEAVGTSDEITAVLDWEMATLGDPLTDLALLTVYTRLAELMPGSSLVTDVSRAPGFLGVDEQVARYEQTSGRHAADLGFYEALAFFKLAVILEGIHLRHAQGKTVGEGFAHIGDAVEPLLAAGLSVISRART</sequence>
<dbReference type="EMBL" id="BSUJ01000001">
    <property type="protein sequence ID" value="GMA21832.1"/>
    <property type="molecule type" value="Genomic_DNA"/>
</dbReference>
<dbReference type="PANTHER" id="PTHR47829:SF1">
    <property type="entry name" value="HAD FAMILY PHOSPHATASE"/>
    <property type="match status" value="1"/>
</dbReference>
<dbReference type="Gene3D" id="3.90.1200.10">
    <property type="match status" value="1"/>
</dbReference>
<dbReference type="Proteomes" id="UP001157109">
    <property type="component" value="Unassembled WGS sequence"/>
</dbReference>
<protein>
    <submittedName>
        <fullName evidence="2">Acyl-CoA dehydrogenase</fullName>
    </submittedName>
</protein>
<dbReference type="Pfam" id="PF01636">
    <property type="entry name" value="APH"/>
    <property type="match status" value="1"/>
</dbReference>
<dbReference type="PANTHER" id="PTHR47829">
    <property type="entry name" value="HYDROLASE, PUTATIVE (AFU_ORTHOLOGUE AFUA_1G12880)-RELATED"/>
    <property type="match status" value="1"/>
</dbReference>